<feature type="signal peptide" evidence="1">
    <location>
        <begin position="1"/>
        <end position="19"/>
    </location>
</feature>
<feature type="chain" id="PRO_5032439109" evidence="1">
    <location>
        <begin position="20"/>
        <end position="240"/>
    </location>
</feature>
<dbReference type="PANTHER" id="PTHR11008">
    <property type="entry name" value="PROTEIN TAKEOUT-LIKE PROTEIN"/>
    <property type="match status" value="1"/>
</dbReference>
<evidence type="ECO:0000313" key="2">
    <source>
        <dbReference type="EMBL" id="CAF4951626.1"/>
    </source>
</evidence>
<protein>
    <submittedName>
        <fullName evidence="2">Uncharacterized protein</fullName>
    </submittedName>
</protein>
<accession>A0A821XVG7</accession>
<proteinExistence type="predicted"/>
<dbReference type="GO" id="GO:0005615">
    <property type="term" value="C:extracellular space"/>
    <property type="evidence" value="ECO:0007669"/>
    <property type="project" value="TreeGrafter"/>
</dbReference>
<dbReference type="Gene3D" id="3.15.10.30">
    <property type="entry name" value="Haemolymph juvenile hormone binding protein"/>
    <property type="match status" value="1"/>
</dbReference>
<gene>
    <name evidence="2" type="ORF">PMACD_LOCUS15745</name>
</gene>
<dbReference type="OrthoDB" id="8113209at2759"/>
<dbReference type="EMBL" id="CAJOBZ010000073">
    <property type="protein sequence ID" value="CAF4951626.1"/>
    <property type="molecule type" value="Genomic_DNA"/>
</dbReference>
<dbReference type="SMART" id="SM00700">
    <property type="entry name" value="JHBP"/>
    <property type="match status" value="1"/>
</dbReference>
<dbReference type="InterPro" id="IPR038606">
    <property type="entry name" value="To_sf"/>
</dbReference>
<dbReference type="InterPro" id="IPR010562">
    <property type="entry name" value="Haemolymph_juvenile_hormone-bd"/>
</dbReference>
<keyword evidence="3" id="KW-1185">Reference proteome</keyword>
<keyword evidence="1" id="KW-0732">Signal</keyword>
<name>A0A821XVG7_9NEOP</name>
<organism evidence="2 3">
    <name type="scientific">Pieris macdunnoughi</name>
    <dbReference type="NCBI Taxonomy" id="345717"/>
    <lineage>
        <taxon>Eukaryota</taxon>
        <taxon>Metazoa</taxon>
        <taxon>Ecdysozoa</taxon>
        <taxon>Arthropoda</taxon>
        <taxon>Hexapoda</taxon>
        <taxon>Insecta</taxon>
        <taxon>Pterygota</taxon>
        <taxon>Neoptera</taxon>
        <taxon>Endopterygota</taxon>
        <taxon>Lepidoptera</taxon>
        <taxon>Glossata</taxon>
        <taxon>Ditrysia</taxon>
        <taxon>Papilionoidea</taxon>
        <taxon>Pieridae</taxon>
        <taxon>Pierinae</taxon>
        <taxon>Pieris</taxon>
    </lineage>
</organism>
<evidence type="ECO:0000313" key="3">
    <source>
        <dbReference type="Proteomes" id="UP000663880"/>
    </source>
</evidence>
<dbReference type="Proteomes" id="UP000663880">
    <property type="component" value="Unassembled WGS sequence"/>
</dbReference>
<reference evidence="2" key="1">
    <citation type="submission" date="2021-02" db="EMBL/GenBank/DDBJ databases">
        <authorList>
            <person name="Steward A R."/>
        </authorList>
    </citation>
    <scope>NUCLEOTIDE SEQUENCE</scope>
</reference>
<dbReference type="PANTHER" id="PTHR11008:SF32">
    <property type="entry name" value="CIRCADIAN CLOCK-CONTROLLED PROTEIN DAYWAKE-RELATED"/>
    <property type="match status" value="1"/>
</dbReference>
<comment type="caution">
    <text evidence="2">The sequence shown here is derived from an EMBL/GenBank/DDBJ whole genome shotgun (WGS) entry which is preliminary data.</text>
</comment>
<dbReference type="AlphaFoldDB" id="A0A821XVG7"/>
<evidence type="ECO:0000256" key="1">
    <source>
        <dbReference type="SAM" id="SignalP"/>
    </source>
</evidence>
<dbReference type="Pfam" id="PF06585">
    <property type="entry name" value="JHBP"/>
    <property type="match status" value="1"/>
</dbReference>
<sequence>MAAIFCALLLAMQLAFIQSAIPRVYIKCSVWDSGCLTRQAQIKVPAITSGIPELFTETLDPMLVNFARVDLAGLKMDLKNAVIQGFRNAVIDRININTVSRQIQLVYHTDLAMKSRYSAQGNILNLPFNGDGEALISAKKVQMEYLMPFEISKDAFGRDVIDLKGLQYWFDVKDNVRFDYTNLFYGNKGQSDLMHQFLNANWKSVALTYGRPVFDVLNMKIFNAIRSYLLLQPIEEIFLN</sequence>